<dbReference type="EMBL" id="SMZO01000006">
    <property type="protein sequence ID" value="TDL90717.1"/>
    <property type="molecule type" value="Genomic_DNA"/>
</dbReference>
<evidence type="ECO:0008006" key="4">
    <source>
        <dbReference type="Google" id="ProtNLM"/>
    </source>
</evidence>
<feature type="region of interest" description="Disordered" evidence="1">
    <location>
        <begin position="141"/>
        <end position="163"/>
    </location>
</feature>
<feature type="compositionally biased region" description="Basic and acidic residues" evidence="1">
    <location>
        <begin position="444"/>
        <end position="454"/>
    </location>
</feature>
<evidence type="ECO:0000256" key="1">
    <source>
        <dbReference type="SAM" id="MobiDB-lite"/>
    </source>
</evidence>
<feature type="region of interest" description="Disordered" evidence="1">
    <location>
        <begin position="444"/>
        <end position="475"/>
    </location>
</feature>
<sequence length="605" mass="63555">MTQLFALDLSGDRAALHLWTGAAWEPQGTAAEGIGEADLPHALAELLSPAKSAPVVVVLPEEQIVRKVIDRTTPPAPHQSDTRCDWHDDTHGRHIAMVGAQVLDEVEEFLAALGTHPVGCLGAAEHGNMAHAPWFGLRSSPTVDGRASDRPAALGGPPQKPQDADVMAAARDKAMVIARRDPAYLAPLPDHEETDAPKSARGKRLPAVGRKAVAAGVMVLALAVGALYSMTGTARGPIAIDAPILSAQSPSADTIVTTLALPSAPKRHAVPTMAGRAADPMQTASLRDTSPELSSMDAPTGMNEIATFFTPPPLLAQGADVSDDDELILPGIDLSFRTDALALADISTPPAAANAAGSLTQPGPPEQVYVVDENGLIRPSPEGRLSPDGFLVVAGSPPAQTRPRPERVEPETVTVLRRADLPEDDPLRRLEPRLRPERLLERFERDRLGGKTETELASLPPSQRPASAQEEDSAQIAQATAFAVPAGPRPTARSAQKLAAFKAAAARTPVQAIASTEVTTPRAASPKAARERATTNGKLNLAEVNLLGTFGTSRNPRALVRLPSGRVINVEVGDRVDGGRVAGITDGRLSYVKSGRTLTLSMPRG</sequence>
<comment type="caution">
    <text evidence="2">The sequence shown here is derived from an EMBL/GenBank/DDBJ whole genome shotgun (WGS) entry which is preliminary data.</text>
</comment>
<dbReference type="AlphaFoldDB" id="A0A4R6B1Z8"/>
<keyword evidence="3" id="KW-1185">Reference proteome</keyword>
<name>A0A4R6B1Z8_9RHOB</name>
<protein>
    <recommendedName>
        <fullName evidence="4">Type IV pilus biogenesis</fullName>
    </recommendedName>
</protein>
<evidence type="ECO:0000313" key="3">
    <source>
        <dbReference type="Proteomes" id="UP000294562"/>
    </source>
</evidence>
<evidence type="ECO:0000313" key="2">
    <source>
        <dbReference type="EMBL" id="TDL90717.1"/>
    </source>
</evidence>
<accession>A0A4R6B1Z8</accession>
<proteinExistence type="predicted"/>
<reference evidence="2 3" key="1">
    <citation type="submission" date="2019-03" db="EMBL/GenBank/DDBJ databases">
        <title>Rhodobacteraceae bacterium SM1902, a new member of the family Rhodobacteraceae isolated from Yantai.</title>
        <authorList>
            <person name="Sun Y."/>
        </authorList>
    </citation>
    <scope>NUCLEOTIDE SEQUENCE [LARGE SCALE GENOMIC DNA]</scope>
    <source>
        <strain evidence="2 3">SM1902</strain>
    </source>
</reference>
<feature type="compositionally biased region" description="Polar residues" evidence="1">
    <location>
        <begin position="282"/>
        <end position="293"/>
    </location>
</feature>
<dbReference type="Proteomes" id="UP000294562">
    <property type="component" value="Unassembled WGS sequence"/>
</dbReference>
<dbReference type="OrthoDB" id="7870459at2"/>
<gene>
    <name evidence="2" type="ORF">E2L05_04170</name>
</gene>
<organism evidence="2 3">
    <name type="scientific">Meridianimarinicoccus aquatilis</name>
    <dbReference type="NCBI Taxonomy" id="2552766"/>
    <lineage>
        <taxon>Bacteria</taxon>
        <taxon>Pseudomonadati</taxon>
        <taxon>Pseudomonadota</taxon>
        <taxon>Alphaproteobacteria</taxon>
        <taxon>Rhodobacterales</taxon>
        <taxon>Paracoccaceae</taxon>
        <taxon>Meridianimarinicoccus</taxon>
    </lineage>
</organism>
<dbReference type="RefSeq" id="WP_133341631.1">
    <property type="nucleotide sequence ID" value="NZ_SMZO01000006.1"/>
</dbReference>
<feature type="region of interest" description="Disordered" evidence="1">
    <location>
        <begin position="267"/>
        <end position="296"/>
    </location>
</feature>